<dbReference type="EMBL" id="JAMQAW010000105">
    <property type="protein sequence ID" value="MCM2394314.1"/>
    <property type="molecule type" value="Genomic_DNA"/>
</dbReference>
<dbReference type="Proteomes" id="UP001431429">
    <property type="component" value="Unassembled WGS sequence"/>
</dbReference>
<evidence type="ECO:0000313" key="3">
    <source>
        <dbReference type="Proteomes" id="UP001431429"/>
    </source>
</evidence>
<evidence type="ECO:0000313" key="2">
    <source>
        <dbReference type="EMBL" id="MCM2394314.1"/>
    </source>
</evidence>
<sequence length="124" mass="13356">MSESRPQSGEEPGPTRSPHQLGEDEGPQSIGELKAALALWPQHLMAFTAELEAAPFAEVLSVVTAHRVRWMMLTHPEIQAAIAESEGGTSDTIPSETVWADYDPVTFEPLHPTGQPGTAEGREA</sequence>
<dbReference type="RefSeq" id="WP_250924594.1">
    <property type="nucleotide sequence ID" value="NZ_JAMQAW010000105.1"/>
</dbReference>
<proteinExistence type="predicted"/>
<protein>
    <submittedName>
        <fullName evidence="2">Uncharacterized protein</fullName>
    </submittedName>
</protein>
<gene>
    <name evidence="2" type="ORF">NBG84_39630</name>
</gene>
<evidence type="ECO:0000256" key="1">
    <source>
        <dbReference type="SAM" id="MobiDB-lite"/>
    </source>
</evidence>
<organism evidence="2 3">
    <name type="scientific">Streptomyces albipurpureus</name>
    <dbReference type="NCBI Taxonomy" id="2897419"/>
    <lineage>
        <taxon>Bacteria</taxon>
        <taxon>Bacillati</taxon>
        <taxon>Actinomycetota</taxon>
        <taxon>Actinomycetes</taxon>
        <taxon>Kitasatosporales</taxon>
        <taxon>Streptomycetaceae</taxon>
        <taxon>Streptomyces</taxon>
    </lineage>
</organism>
<keyword evidence="3" id="KW-1185">Reference proteome</keyword>
<comment type="caution">
    <text evidence="2">The sequence shown here is derived from an EMBL/GenBank/DDBJ whole genome shotgun (WGS) entry which is preliminary data.</text>
</comment>
<accession>A0ABT0V280</accession>
<feature type="region of interest" description="Disordered" evidence="1">
    <location>
        <begin position="1"/>
        <end position="30"/>
    </location>
</feature>
<name>A0ABT0V280_9ACTN</name>
<feature type="region of interest" description="Disordered" evidence="1">
    <location>
        <begin position="105"/>
        <end position="124"/>
    </location>
</feature>
<reference evidence="2" key="1">
    <citation type="submission" date="2022-06" db="EMBL/GenBank/DDBJ databases">
        <title>Genome public.</title>
        <authorList>
            <person name="Sun Q."/>
        </authorList>
    </citation>
    <scope>NUCLEOTIDE SEQUENCE</scope>
    <source>
        <strain evidence="2">CWNU-1</strain>
    </source>
</reference>